<dbReference type="AlphaFoldDB" id="A0A929B6Z2"/>
<dbReference type="GO" id="GO:0019877">
    <property type="term" value="P:diaminopimelate biosynthetic process"/>
    <property type="evidence" value="ECO:0007669"/>
    <property type="project" value="UniProtKB-ARBA"/>
</dbReference>
<dbReference type="Proteomes" id="UP000598360">
    <property type="component" value="Unassembled WGS sequence"/>
</dbReference>
<feature type="binding site" evidence="2">
    <location>
        <position position="94"/>
    </location>
    <ligand>
        <name>Mn(2+)</name>
        <dbReference type="ChEBI" id="CHEBI:29035"/>
        <label>2</label>
    </ligand>
</feature>
<protein>
    <submittedName>
        <fullName evidence="4">Amidohydrolase</fullName>
    </submittedName>
</protein>
<keyword evidence="2" id="KW-0464">Manganese</keyword>
<dbReference type="FunFam" id="3.30.70.360:FF:000001">
    <property type="entry name" value="N-acetyldiaminopimelate deacetylase"/>
    <property type="match status" value="1"/>
</dbReference>
<comment type="caution">
    <text evidence="4">The sequence shown here is derived from an EMBL/GenBank/DDBJ whole genome shotgun (WGS) entry which is preliminary data.</text>
</comment>
<evidence type="ECO:0000256" key="2">
    <source>
        <dbReference type="PIRSR" id="PIRSR005962-1"/>
    </source>
</evidence>
<dbReference type="Gene3D" id="3.40.630.10">
    <property type="entry name" value="Zn peptidases"/>
    <property type="match status" value="1"/>
</dbReference>
<dbReference type="GO" id="GO:0046872">
    <property type="term" value="F:metal ion binding"/>
    <property type="evidence" value="ECO:0007669"/>
    <property type="project" value="UniProtKB-KW"/>
</dbReference>
<dbReference type="Pfam" id="PF07687">
    <property type="entry name" value="M20_dimer"/>
    <property type="match status" value="1"/>
</dbReference>
<keyword evidence="2" id="KW-0479">Metal-binding</keyword>
<accession>A0A929B6Z2</accession>
<dbReference type="NCBIfam" id="TIGR01891">
    <property type="entry name" value="amidohydrolases"/>
    <property type="match status" value="1"/>
</dbReference>
<dbReference type="SUPFAM" id="SSF53187">
    <property type="entry name" value="Zn-dependent exopeptidases"/>
    <property type="match status" value="1"/>
</dbReference>
<dbReference type="Gene3D" id="3.30.70.360">
    <property type="match status" value="1"/>
</dbReference>
<dbReference type="CDD" id="cd03886">
    <property type="entry name" value="M20_Acy1"/>
    <property type="match status" value="1"/>
</dbReference>
<dbReference type="InterPro" id="IPR011650">
    <property type="entry name" value="Peptidase_M20_dimer"/>
</dbReference>
<dbReference type="PANTHER" id="PTHR11014">
    <property type="entry name" value="PEPTIDASE M20 FAMILY MEMBER"/>
    <property type="match status" value="1"/>
</dbReference>
<keyword evidence="1" id="KW-0378">Hydrolase</keyword>
<dbReference type="PIRSF" id="PIRSF005962">
    <property type="entry name" value="Pept_M20D_amidohydro"/>
    <property type="match status" value="1"/>
</dbReference>
<reference evidence="4" key="1">
    <citation type="submission" date="2020-10" db="EMBL/GenBank/DDBJ databases">
        <title>Diversity and distribution of actinomycetes associated with coral in the coast of Hainan.</title>
        <authorList>
            <person name="Li F."/>
        </authorList>
    </citation>
    <scope>NUCLEOTIDE SEQUENCE</scope>
    <source>
        <strain evidence="4">HNM0983</strain>
    </source>
</reference>
<evidence type="ECO:0000259" key="3">
    <source>
        <dbReference type="Pfam" id="PF07687"/>
    </source>
</evidence>
<dbReference type="PANTHER" id="PTHR11014:SF63">
    <property type="entry name" value="METALLOPEPTIDASE, PUTATIVE (AFU_ORTHOLOGUE AFUA_6G09600)-RELATED"/>
    <property type="match status" value="1"/>
</dbReference>
<feature type="binding site" evidence="2">
    <location>
        <position position="156"/>
    </location>
    <ligand>
        <name>Mn(2+)</name>
        <dbReference type="ChEBI" id="CHEBI:29035"/>
        <label>2</label>
    </ligand>
</feature>
<dbReference type="InterPro" id="IPR002933">
    <property type="entry name" value="Peptidase_M20"/>
</dbReference>
<proteinExistence type="predicted"/>
<feature type="binding site" evidence="2">
    <location>
        <position position="92"/>
    </location>
    <ligand>
        <name>Mn(2+)</name>
        <dbReference type="ChEBI" id="CHEBI:29035"/>
        <label>2</label>
    </ligand>
</feature>
<feature type="binding site" evidence="2">
    <location>
        <position position="359"/>
    </location>
    <ligand>
        <name>Mn(2+)</name>
        <dbReference type="ChEBI" id="CHEBI:29035"/>
        <label>2</label>
    </ligand>
</feature>
<name>A0A929B6Z2_9PSEU</name>
<feature type="binding site" evidence="2">
    <location>
        <position position="128"/>
    </location>
    <ligand>
        <name>Mn(2+)</name>
        <dbReference type="ChEBI" id="CHEBI:29035"/>
        <label>2</label>
    </ligand>
</feature>
<keyword evidence="5" id="KW-1185">Reference proteome</keyword>
<dbReference type="InterPro" id="IPR017439">
    <property type="entry name" value="Amidohydrolase"/>
</dbReference>
<sequence length="388" mass="40599">MHGELVQLRHALHAEPEIGLELPRTQDKVLEAVDGLGLEISTGTGLSSVTGVLRGAGDGPVVLLRGDMDALPVGEADGLDYRSRFAGRMHACGHDLHTAMLAGAARLLAQHRDRLRGDVVFMFQPGEEGFDGARAMLDEGVLEAAGRPVAAAFGMHVFSALLPQGTFVTRPGTMLSASDELHVVVRGSGGHGSAPQHARDPVTAAAEMVTALQTMVTRRFDVFDPVVISVGSLHAGEAVNVIPDRARFSATVRTFSDTARSRVLDEAPALLGGIAAAHGVAVEVDVAAGYPPTVTDEDETAFAVQQVHELVGPQRHVTLPHPFSGSEDFSRVLDSVPGSFIGLGAAPADGDPQRAPFNHSPHARFDDAVLADGAALYAALALARTGDR</sequence>
<organism evidence="4 5">
    <name type="scientific">Saccharopolyspora montiporae</name>
    <dbReference type="NCBI Taxonomy" id="2781240"/>
    <lineage>
        <taxon>Bacteria</taxon>
        <taxon>Bacillati</taxon>
        <taxon>Actinomycetota</taxon>
        <taxon>Actinomycetes</taxon>
        <taxon>Pseudonocardiales</taxon>
        <taxon>Pseudonocardiaceae</taxon>
        <taxon>Saccharopolyspora</taxon>
    </lineage>
</organism>
<dbReference type="SUPFAM" id="SSF55031">
    <property type="entry name" value="Bacterial exopeptidase dimerisation domain"/>
    <property type="match status" value="1"/>
</dbReference>
<dbReference type="GO" id="GO:0050118">
    <property type="term" value="F:N-acetyldiaminopimelate deacetylase activity"/>
    <property type="evidence" value="ECO:0007669"/>
    <property type="project" value="UniProtKB-ARBA"/>
</dbReference>
<evidence type="ECO:0000313" key="4">
    <source>
        <dbReference type="EMBL" id="MBE9372970.1"/>
    </source>
</evidence>
<dbReference type="Pfam" id="PF01546">
    <property type="entry name" value="Peptidase_M20"/>
    <property type="match status" value="1"/>
</dbReference>
<evidence type="ECO:0000256" key="1">
    <source>
        <dbReference type="ARBA" id="ARBA00022801"/>
    </source>
</evidence>
<gene>
    <name evidence="4" type="ORF">IQ251_00775</name>
</gene>
<dbReference type="EMBL" id="JADEYC010000002">
    <property type="protein sequence ID" value="MBE9372970.1"/>
    <property type="molecule type" value="Genomic_DNA"/>
</dbReference>
<comment type="cofactor">
    <cofactor evidence="2">
        <name>Mn(2+)</name>
        <dbReference type="ChEBI" id="CHEBI:29035"/>
    </cofactor>
    <text evidence="2">The Mn(2+) ion enhances activity.</text>
</comment>
<evidence type="ECO:0000313" key="5">
    <source>
        <dbReference type="Proteomes" id="UP000598360"/>
    </source>
</evidence>
<dbReference type="InterPro" id="IPR036264">
    <property type="entry name" value="Bact_exopeptidase_dim_dom"/>
</dbReference>
<feature type="domain" description="Peptidase M20 dimerisation" evidence="3">
    <location>
        <begin position="180"/>
        <end position="267"/>
    </location>
</feature>